<evidence type="ECO:0000256" key="2">
    <source>
        <dbReference type="ARBA" id="ARBA00004123"/>
    </source>
</evidence>
<dbReference type="GO" id="GO:0000118">
    <property type="term" value="C:histone deacetylase complex"/>
    <property type="evidence" value="ECO:0007669"/>
    <property type="project" value="TreeGrafter"/>
</dbReference>
<feature type="compositionally biased region" description="Low complexity" evidence="12">
    <location>
        <begin position="241"/>
        <end position="256"/>
    </location>
</feature>
<dbReference type="AlphaFoldDB" id="A0A2Z7AHD6"/>
<dbReference type="PANTHER" id="PTHR12549">
    <property type="entry name" value="JMJC DOMAIN-CONTAINING HISTONE DEMETHYLATION PROTEIN"/>
    <property type="match status" value="1"/>
</dbReference>
<evidence type="ECO:0000259" key="14">
    <source>
        <dbReference type="PROSITE" id="PS51184"/>
    </source>
</evidence>
<evidence type="ECO:0000256" key="10">
    <source>
        <dbReference type="ARBA" id="ARBA00060112"/>
    </source>
</evidence>
<comment type="cofactor">
    <cofactor evidence="1">
        <name>Fe(2+)</name>
        <dbReference type="ChEBI" id="CHEBI:29033"/>
    </cofactor>
</comment>
<keyword evidence="8" id="KW-0408">Iron</keyword>
<keyword evidence="6" id="KW-0862">Zinc</keyword>
<proteinExistence type="inferred from homology"/>
<dbReference type="Proteomes" id="UP000250235">
    <property type="component" value="Unassembled WGS sequence"/>
</dbReference>
<dbReference type="GO" id="GO:0016491">
    <property type="term" value="F:oxidoreductase activity"/>
    <property type="evidence" value="ECO:0007669"/>
    <property type="project" value="UniProtKB-KW"/>
</dbReference>
<evidence type="ECO:0000256" key="5">
    <source>
        <dbReference type="ARBA" id="ARBA00022771"/>
    </source>
</evidence>
<keyword evidence="16" id="KW-1185">Reference proteome</keyword>
<dbReference type="FunFam" id="2.60.120.650:FF:000026">
    <property type="entry name" value="Transcription factor jumonji domain-containing protein"/>
    <property type="match status" value="1"/>
</dbReference>
<accession>A0A2Z7AHD6</accession>
<dbReference type="GO" id="GO:0003712">
    <property type="term" value="F:transcription coregulator activity"/>
    <property type="evidence" value="ECO:0007669"/>
    <property type="project" value="TreeGrafter"/>
</dbReference>
<evidence type="ECO:0000256" key="1">
    <source>
        <dbReference type="ARBA" id="ARBA00001954"/>
    </source>
</evidence>
<keyword evidence="5 11" id="KW-0863">Zinc-finger</keyword>
<reference evidence="15 16" key="1">
    <citation type="journal article" date="2015" name="Proc. Natl. Acad. Sci. U.S.A.">
        <title>The resurrection genome of Boea hygrometrica: A blueprint for survival of dehydration.</title>
        <authorList>
            <person name="Xiao L."/>
            <person name="Yang G."/>
            <person name="Zhang L."/>
            <person name="Yang X."/>
            <person name="Zhao S."/>
            <person name="Ji Z."/>
            <person name="Zhou Q."/>
            <person name="Hu M."/>
            <person name="Wang Y."/>
            <person name="Chen M."/>
            <person name="Xu Y."/>
            <person name="Jin H."/>
            <person name="Xiao X."/>
            <person name="Hu G."/>
            <person name="Bao F."/>
            <person name="Hu Y."/>
            <person name="Wan P."/>
            <person name="Li L."/>
            <person name="Deng X."/>
            <person name="Kuang T."/>
            <person name="Xiang C."/>
            <person name="Zhu J.K."/>
            <person name="Oliver M.J."/>
            <person name="He Y."/>
        </authorList>
    </citation>
    <scope>NUCLEOTIDE SEQUENCE [LARGE SCALE GENOMIC DNA]</scope>
    <source>
        <strain evidence="16">cv. XS01</strain>
    </source>
</reference>
<dbReference type="SMART" id="SM00558">
    <property type="entry name" value="JmjC"/>
    <property type="match status" value="1"/>
</dbReference>
<dbReference type="PROSITE" id="PS51184">
    <property type="entry name" value="JMJC"/>
    <property type="match status" value="1"/>
</dbReference>
<dbReference type="EMBL" id="KV015576">
    <property type="protein sequence ID" value="KZV20720.1"/>
    <property type="molecule type" value="Genomic_DNA"/>
</dbReference>
<comment type="subcellular location">
    <subcellularLocation>
        <location evidence="2">Nucleus</location>
    </subcellularLocation>
</comment>
<keyword evidence="4" id="KW-0479">Metal-binding</keyword>
<dbReference type="GO" id="GO:0008270">
    <property type="term" value="F:zinc ion binding"/>
    <property type="evidence" value="ECO:0007669"/>
    <property type="project" value="UniProtKB-KW"/>
</dbReference>
<evidence type="ECO:0000256" key="3">
    <source>
        <dbReference type="ARBA" id="ARBA00006801"/>
    </source>
</evidence>
<dbReference type="PROSITE" id="PS50089">
    <property type="entry name" value="ZF_RING_2"/>
    <property type="match status" value="1"/>
</dbReference>
<keyword evidence="7" id="KW-0560">Oxidoreductase</keyword>
<evidence type="ECO:0000313" key="15">
    <source>
        <dbReference type="EMBL" id="KZV20720.1"/>
    </source>
</evidence>
<dbReference type="InterPro" id="IPR001841">
    <property type="entry name" value="Znf_RING"/>
</dbReference>
<organism evidence="15 16">
    <name type="scientific">Dorcoceras hygrometricum</name>
    <dbReference type="NCBI Taxonomy" id="472368"/>
    <lineage>
        <taxon>Eukaryota</taxon>
        <taxon>Viridiplantae</taxon>
        <taxon>Streptophyta</taxon>
        <taxon>Embryophyta</taxon>
        <taxon>Tracheophyta</taxon>
        <taxon>Spermatophyta</taxon>
        <taxon>Magnoliopsida</taxon>
        <taxon>eudicotyledons</taxon>
        <taxon>Gunneridae</taxon>
        <taxon>Pentapetalae</taxon>
        <taxon>asterids</taxon>
        <taxon>lamiids</taxon>
        <taxon>Lamiales</taxon>
        <taxon>Gesneriaceae</taxon>
        <taxon>Didymocarpoideae</taxon>
        <taxon>Trichosporeae</taxon>
        <taxon>Loxocarpinae</taxon>
        <taxon>Dorcoceras</taxon>
    </lineage>
</organism>
<sequence>MSQLIIRLEPDICYLRNKAAATPRNVLDRWRSRRRRIILDSDEDEQDCVEILPQEHNACKQKTSMFGSTEIASALLIPANNSCVSALKEPSFAKTMISGVNKGHFDKKDCERLNKRHISRNKVLGKRGETDDEEDWDERMEKKRRWSVARKCTEQKESAMMDGLRTSKRRRTAPNKFLEADFFTGDWVDNEEDVNFCLETFEGERTSSIEARNQNHVKDGTKQSCKGAQRKEDAFAERSMSKSSSSPSTSANSCSSIRKTNRNSVKRNTAIKMKNLNERVSVKCHQCQRADRRIVVPCGRCEQKCYCIQCIKQWYPLSEEEVSEVCPFCRGNCNCNSCLHSANMLKSSRRDLTDREKISHLQYLISELLPHLEIIHQEQMDEIQEEAKYQGVAPSHVELNHATYSIDERVYCCGREIRGGRLPAGGLNRTIFQYVDKGYDYMHGGEPIPESSHTEVLDVISTMPVDWVSSSNGRIFCAPKEMGGCGDCCLELKCLLPDDFISSLRTRAEEIRSRYKILEKVNLTSCCDNESAKMWKAASREGSEDNFLYSPDSEDIVNEEEFLNFRKHWAKGEPVIVRNVLDQTSGLSWEPLVMLRALSEHKDGRTSSRMSDVKAIDCLAGCEVKICTRKFFKGYTEGRTYGNLWPEMLKLKDWPPSDKFEDLLPRHCDEFITALPFQEYTDPRNGFLNLAVKLPERVIKPDLGPKTYIAYGIREELGRGDSVTKLHLDMSDAVNILTHTADVAISPEQHKAIDLLKEMHRAQEEREGRDLNQKTKHPEITFDDNKEKKTTDFLPTVNSKQGSALWDIFRREDVPKLKEYLVKHSNEFRHTFCSPVHQVIHPIHDQSFYLTSAHKQKLKEEFGIEPWTFEQKLGEAVFIPAGCPHQVRNLKSCTKVAVDFVSPENVHECLKLTEEFRELPKGHRAKEDKLEVKKMIMYAVKQALKDLEELTSMKVACYE</sequence>
<feature type="compositionally biased region" description="Basic and acidic residues" evidence="12">
    <location>
        <begin position="229"/>
        <end position="240"/>
    </location>
</feature>
<dbReference type="InterPro" id="IPR003347">
    <property type="entry name" value="JmjC_dom"/>
</dbReference>
<protein>
    <recommendedName>
        <fullName evidence="17">Lysine-specific demethylase JMJ25-like</fullName>
    </recommendedName>
</protein>
<dbReference type="GO" id="GO:0031490">
    <property type="term" value="F:chromatin DNA binding"/>
    <property type="evidence" value="ECO:0007669"/>
    <property type="project" value="TreeGrafter"/>
</dbReference>
<dbReference type="OrthoDB" id="1667110at2759"/>
<evidence type="ECO:0008006" key="17">
    <source>
        <dbReference type="Google" id="ProtNLM"/>
    </source>
</evidence>
<evidence type="ECO:0000259" key="13">
    <source>
        <dbReference type="PROSITE" id="PS50089"/>
    </source>
</evidence>
<dbReference type="PANTHER" id="PTHR12549:SF37">
    <property type="entry name" value="LYSINE-SPECIFIC DEMETHYLASE JMJ26"/>
    <property type="match status" value="1"/>
</dbReference>
<dbReference type="GO" id="GO:0000785">
    <property type="term" value="C:chromatin"/>
    <property type="evidence" value="ECO:0007669"/>
    <property type="project" value="TreeGrafter"/>
</dbReference>
<evidence type="ECO:0000313" key="16">
    <source>
        <dbReference type="Proteomes" id="UP000250235"/>
    </source>
</evidence>
<feature type="domain" description="JmjC" evidence="14">
    <location>
        <begin position="683"/>
        <end position="917"/>
    </location>
</feature>
<evidence type="ECO:0000256" key="4">
    <source>
        <dbReference type="ARBA" id="ARBA00022723"/>
    </source>
</evidence>
<evidence type="ECO:0000256" key="8">
    <source>
        <dbReference type="ARBA" id="ARBA00023004"/>
    </source>
</evidence>
<feature type="domain" description="RING-type" evidence="13">
    <location>
        <begin position="284"/>
        <end position="330"/>
    </location>
</feature>
<dbReference type="Gene3D" id="2.60.120.650">
    <property type="entry name" value="Cupin"/>
    <property type="match status" value="1"/>
</dbReference>
<evidence type="ECO:0000256" key="7">
    <source>
        <dbReference type="ARBA" id="ARBA00023002"/>
    </source>
</evidence>
<name>A0A2Z7AHD6_9LAMI</name>
<dbReference type="GO" id="GO:0032454">
    <property type="term" value="F:histone H3K9 demethylase activity"/>
    <property type="evidence" value="ECO:0007669"/>
    <property type="project" value="InterPro"/>
</dbReference>
<evidence type="ECO:0000256" key="11">
    <source>
        <dbReference type="PROSITE-ProRule" id="PRU00175"/>
    </source>
</evidence>
<dbReference type="SUPFAM" id="SSF51197">
    <property type="entry name" value="Clavaminate synthase-like"/>
    <property type="match status" value="1"/>
</dbReference>
<evidence type="ECO:0000256" key="9">
    <source>
        <dbReference type="ARBA" id="ARBA00023242"/>
    </source>
</evidence>
<dbReference type="Pfam" id="PF02373">
    <property type="entry name" value="JmjC"/>
    <property type="match status" value="1"/>
</dbReference>
<dbReference type="InterPro" id="IPR045109">
    <property type="entry name" value="LSDs-like"/>
</dbReference>
<comment type="similarity">
    <text evidence="3">Belongs to the JARID1 histone demethylase family.</text>
</comment>
<comment type="function">
    <text evidence="10">May function as histone H3 lysine demethylase and be involved in regulation of gene expression.</text>
</comment>
<keyword evidence="9" id="KW-0539">Nucleus</keyword>
<gene>
    <name evidence="15" type="ORF">F511_30481</name>
</gene>
<dbReference type="GO" id="GO:0006357">
    <property type="term" value="P:regulation of transcription by RNA polymerase II"/>
    <property type="evidence" value="ECO:0007669"/>
    <property type="project" value="TreeGrafter"/>
</dbReference>
<evidence type="ECO:0000256" key="6">
    <source>
        <dbReference type="ARBA" id="ARBA00022833"/>
    </source>
</evidence>
<feature type="region of interest" description="Disordered" evidence="12">
    <location>
        <begin position="209"/>
        <end position="259"/>
    </location>
</feature>
<evidence type="ECO:0000256" key="12">
    <source>
        <dbReference type="SAM" id="MobiDB-lite"/>
    </source>
</evidence>